<dbReference type="InterPro" id="IPR036615">
    <property type="entry name" value="Mur_ligase_C_dom_sf"/>
</dbReference>
<reference evidence="24" key="1">
    <citation type="submission" date="2020-10" db="EMBL/GenBank/DDBJ databases">
        <authorList>
            <person name="Gilroy R."/>
        </authorList>
    </citation>
    <scope>NUCLEOTIDE SEQUENCE</scope>
    <source>
        <strain evidence="24">B1-8020</strain>
    </source>
</reference>
<evidence type="ECO:0000256" key="13">
    <source>
        <dbReference type="ARBA" id="ARBA00022909"/>
    </source>
</evidence>
<comment type="pathway">
    <text evidence="3">Cofactor biosynthesis; tetrahydrofolylpolyglutamate biosynthesis.</text>
</comment>
<dbReference type="GO" id="GO:0005737">
    <property type="term" value="C:cytoplasm"/>
    <property type="evidence" value="ECO:0007669"/>
    <property type="project" value="TreeGrafter"/>
</dbReference>
<organism evidence="24 25">
    <name type="scientific">Candidatus Merdivivens pullicola</name>
    <dbReference type="NCBI Taxonomy" id="2840872"/>
    <lineage>
        <taxon>Bacteria</taxon>
        <taxon>Pseudomonadati</taxon>
        <taxon>Bacteroidota</taxon>
        <taxon>Bacteroidia</taxon>
        <taxon>Bacteroidales</taxon>
        <taxon>Muribaculaceae</taxon>
        <taxon>Muribaculaceae incertae sedis</taxon>
        <taxon>Candidatus Merdivivens</taxon>
    </lineage>
</organism>
<dbReference type="Gene3D" id="3.90.190.20">
    <property type="entry name" value="Mur ligase, C-terminal domain"/>
    <property type="match status" value="1"/>
</dbReference>
<protein>
    <recommendedName>
        <fullName evidence="7">Dihydrofolate synthase/folylpolyglutamate synthase</fullName>
        <ecNumber evidence="5">6.3.2.12</ecNumber>
        <ecNumber evidence="6">6.3.2.17</ecNumber>
    </recommendedName>
    <alternativeName>
        <fullName evidence="16">Folylpoly-gamma-glutamate synthetase-dihydrofolate synthetase</fullName>
    </alternativeName>
    <alternativeName>
        <fullName evidence="14">Folylpolyglutamate synthetase</fullName>
    </alternativeName>
    <alternativeName>
        <fullName evidence="15">Tetrahydrofolylpolyglutamate synthase</fullName>
    </alternativeName>
</protein>
<dbReference type="PROSITE" id="PS01012">
    <property type="entry name" value="FOLYLPOLYGLU_SYNT_2"/>
    <property type="match status" value="1"/>
</dbReference>
<comment type="similarity">
    <text evidence="4 21">Belongs to the folylpolyglutamate synthase family.</text>
</comment>
<dbReference type="PIRSF" id="PIRSF001563">
    <property type="entry name" value="Folylpolyglu_synth"/>
    <property type="match status" value="1"/>
</dbReference>
<comment type="pathway">
    <text evidence="2">Cofactor biosynthesis; tetrahydrofolate biosynthesis; 7,8-dihydrofolate from 2-amino-4-hydroxy-6-hydroxymethyl-7,8-dihydropteridine diphosphate and 4-aminobenzoate: step 2/2.</text>
</comment>
<evidence type="ECO:0000256" key="15">
    <source>
        <dbReference type="ARBA" id="ARBA00030592"/>
    </source>
</evidence>
<dbReference type="PANTHER" id="PTHR11136:SF0">
    <property type="entry name" value="DIHYDROFOLATE SYNTHETASE-RELATED"/>
    <property type="match status" value="1"/>
</dbReference>
<dbReference type="AlphaFoldDB" id="A0A9D9IIV4"/>
<dbReference type="GO" id="GO:0004326">
    <property type="term" value="F:tetrahydrofolylpolyglutamate synthase activity"/>
    <property type="evidence" value="ECO:0007669"/>
    <property type="project" value="UniProtKB-EC"/>
</dbReference>
<evidence type="ECO:0000256" key="18">
    <source>
        <dbReference type="ARBA" id="ARBA00047808"/>
    </source>
</evidence>
<keyword evidence="12" id="KW-0460">Magnesium</keyword>
<dbReference type="EC" id="6.3.2.12" evidence="5"/>
<dbReference type="Gene3D" id="3.40.1190.10">
    <property type="entry name" value="Mur-like, catalytic domain"/>
    <property type="match status" value="1"/>
</dbReference>
<evidence type="ECO:0000313" key="25">
    <source>
        <dbReference type="Proteomes" id="UP000823604"/>
    </source>
</evidence>
<dbReference type="EC" id="6.3.2.17" evidence="6"/>
<evidence type="ECO:0000256" key="3">
    <source>
        <dbReference type="ARBA" id="ARBA00005150"/>
    </source>
</evidence>
<comment type="catalytic activity">
    <reaction evidence="19">
        <text>(6R)-5,10-methylenetetrahydrofolyl-(gamma-L-Glu)(n) + L-glutamate + ATP = (6R)-5,10-methylenetetrahydrofolyl-(gamma-L-Glu)(n+1) + ADP + phosphate + H(+)</text>
        <dbReference type="Rhea" id="RHEA:51912"/>
        <dbReference type="Rhea" id="RHEA-COMP:13257"/>
        <dbReference type="Rhea" id="RHEA-COMP:13258"/>
        <dbReference type="ChEBI" id="CHEBI:15378"/>
        <dbReference type="ChEBI" id="CHEBI:29985"/>
        <dbReference type="ChEBI" id="CHEBI:30616"/>
        <dbReference type="ChEBI" id="CHEBI:43474"/>
        <dbReference type="ChEBI" id="CHEBI:136572"/>
        <dbReference type="ChEBI" id="CHEBI:456216"/>
        <dbReference type="EC" id="6.3.2.17"/>
    </reaction>
</comment>
<dbReference type="Pfam" id="PF02875">
    <property type="entry name" value="Mur_ligase_C"/>
    <property type="match status" value="1"/>
</dbReference>
<evidence type="ECO:0000256" key="10">
    <source>
        <dbReference type="ARBA" id="ARBA00022741"/>
    </source>
</evidence>
<name>A0A9D9IIV4_9BACT</name>
<keyword evidence="10 21" id="KW-0547">Nucleotide-binding</keyword>
<dbReference type="EMBL" id="JADIMA010000016">
    <property type="protein sequence ID" value="MBO8472344.1"/>
    <property type="molecule type" value="Genomic_DNA"/>
</dbReference>
<dbReference type="InterPro" id="IPR013221">
    <property type="entry name" value="Mur_ligase_cen"/>
</dbReference>
<dbReference type="InterPro" id="IPR036565">
    <property type="entry name" value="Mur-like_cat_sf"/>
</dbReference>
<dbReference type="InterPro" id="IPR001645">
    <property type="entry name" value="Folylpolyglutamate_synth"/>
</dbReference>
<dbReference type="GO" id="GO:0046656">
    <property type="term" value="P:folic acid biosynthetic process"/>
    <property type="evidence" value="ECO:0007669"/>
    <property type="project" value="UniProtKB-KW"/>
</dbReference>
<evidence type="ECO:0000256" key="19">
    <source>
        <dbReference type="ARBA" id="ARBA00049035"/>
    </source>
</evidence>
<dbReference type="Proteomes" id="UP000823604">
    <property type="component" value="Unassembled WGS sequence"/>
</dbReference>
<keyword evidence="8 21" id="KW-0436">Ligase</keyword>
<evidence type="ECO:0000313" key="24">
    <source>
        <dbReference type="EMBL" id="MBO8472344.1"/>
    </source>
</evidence>
<keyword evidence="9" id="KW-0479">Metal-binding</keyword>
<evidence type="ECO:0000256" key="17">
    <source>
        <dbReference type="ARBA" id="ARBA00047493"/>
    </source>
</evidence>
<accession>A0A9D9IIV4</accession>
<dbReference type="PANTHER" id="PTHR11136">
    <property type="entry name" value="FOLYLPOLYGLUTAMATE SYNTHASE-RELATED"/>
    <property type="match status" value="1"/>
</dbReference>
<comment type="catalytic activity">
    <reaction evidence="17">
        <text>(6S)-5,6,7,8-tetrahydrofolyl-(gamma-L-Glu)(n) + L-glutamate + ATP = (6S)-5,6,7,8-tetrahydrofolyl-(gamma-L-Glu)(n+1) + ADP + phosphate + H(+)</text>
        <dbReference type="Rhea" id="RHEA:10580"/>
        <dbReference type="Rhea" id="RHEA-COMP:14738"/>
        <dbReference type="Rhea" id="RHEA-COMP:14740"/>
        <dbReference type="ChEBI" id="CHEBI:15378"/>
        <dbReference type="ChEBI" id="CHEBI:29985"/>
        <dbReference type="ChEBI" id="CHEBI:30616"/>
        <dbReference type="ChEBI" id="CHEBI:43474"/>
        <dbReference type="ChEBI" id="CHEBI:141005"/>
        <dbReference type="ChEBI" id="CHEBI:456216"/>
        <dbReference type="EC" id="6.3.2.17"/>
    </reaction>
</comment>
<feature type="domain" description="Mur ligase C-terminal" evidence="22">
    <location>
        <begin position="304"/>
        <end position="440"/>
    </location>
</feature>
<evidence type="ECO:0000256" key="9">
    <source>
        <dbReference type="ARBA" id="ARBA00022723"/>
    </source>
</evidence>
<evidence type="ECO:0000256" key="8">
    <source>
        <dbReference type="ARBA" id="ARBA00022598"/>
    </source>
</evidence>
<evidence type="ECO:0000256" key="12">
    <source>
        <dbReference type="ARBA" id="ARBA00022842"/>
    </source>
</evidence>
<dbReference type="Pfam" id="PF08245">
    <property type="entry name" value="Mur_ligase_M"/>
    <property type="match status" value="1"/>
</dbReference>
<dbReference type="GO" id="GO:0005524">
    <property type="term" value="F:ATP binding"/>
    <property type="evidence" value="ECO:0007669"/>
    <property type="project" value="UniProtKB-KW"/>
</dbReference>
<evidence type="ECO:0000256" key="16">
    <source>
        <dbReference type="ARBA" id="ARBA00032510"/>
    </source>
</evidence>
<dbReference type="SUPFAM" id="SSF53623">
    <property type="entry name" value="MurD-like peptide ligases, catalytic domain"/>
    <property type="match status" value="1"/>
</dbReference>
<dbReference type="InterPro" id="IPR004101">
    <property type="entry name" value="Mur_ligase_C"/>
</dbReference>
<evidence type="ECO:0000256" key="20">
    <source>
        <dbReference type="ARBA" id="ARBA00049161"/>
    </source>
</evidence>
<dbReference type="GO" id="GO:0046872">
    <property type="term" value="F:metal ion binding"/>
    <property type="evidence" value="ECO:0007669"/>
    <property type="project" value="UniProtKB-KW"/>
</dbReference>
<dbReference type="GO" id="GO:0008841">
    <property type="term" value="F:dihydrofolate synthase activity"/>
    <property type="evidence" value="ECO:0007669"/>
    <property type="project" value="UniProtKB-EC"/>
</dbReference>
<dbReference type="SUPFAM" id="SSF53244">
    <property type="entry name" value="MurD-like peptide ligases, peptide-binding domain"/>
    <property type="match status" value="1"/>
</dbReference>
<evidence type="ECO:0000256" key="11">
    <source>
        <dbReference type="ARBA" id="ARBA00022840"/>
    </source>
</evidence>
<evidence type="ECO:0000256" key="5">
    <source>
        <dbReference type="ARBA" id="ARBA00013023"/>
    </source>
</evidence>
<evidence type="ECO:0000256" key="14">
    <source>
        <dbReference type="ARBA" id="ARBA00030048"/>
    </source>
</evidence>
<comment type="function">
    <text evidence="1">Functions in two distinct reactions of the de novo folate biosynthetic pathway. Catalyzes the addition of a glutamate residue to dihydropteroate (7,8-dihydropteroate or H2Pte) to form dihydrofolate (7,8-dihydrofolate monoglutamate or H2Pte-Glu). Also catalyzes successive additions of L-glutamate to tetrahydrofolate or 10-formyltetrahydrofolate or 5,10-methylenetetrahydrofolate, leading to folylpolyglutamate derivatives.</text>
</comment>
<keyword evidence="11 21" id="KW-0067">ATP-binding</keyword>
<evidence type="ECO:0000256" key="4">
    <source>
        <dbReference type="ARBA" id="ARBA00008276"/>
    </source>
</evidence>
<evidence type="ECO:0000256" key="6">
    <source>
        <dbReference type="ARBA" id="ARBA00013025"/>
    </source>
</evidence>
<dbReference type="InterPro" id="IPR018109">
    <property type="entry name" value="Folylpolyglutamate_synth_CS"/>
</dbReference>
<dbReference type="NCBIfam" id="TIGR01499">
    <property type="entry name" value="folC"/>
    <property type="match status" value="1"/>
</dbReference>
<proteinExistence type="inferred from homology"/>
<comment type="catalytic activity">
    <reaction evidence="20">
        <text>7,8-dihydropteroate + L-glutamate + ATP = 7,8-dihydrofolate + ADP + phosphate + H(+)</text>
        <dbReference type="Rhea" id="RHEA:23584"/>
        <dbReference type="ChEBI" id="CHEBI:15378"/>
        <dbReference type="ChEBI" id="CHEBI:17839"/>
        <dbReference type="ChEBI" id="CHEBI:29985"/>
        <dbReference type="ChEBI" id="CHEBI:30616"/>
        <dbReference type="ChEBI" id="CHEBI:43474"/>
        <dbReference type="ChEBI" id="CHEBI:57451"/>
        <dbReference type="ChEBI" id="CHEBI:456216"/>
        <dbReference type="EC" id="6.3.2.12"/>
    </reaction>
</comment>
<evidence type="ECO:0000259" key="22">
    <source>
        <dbReference type="Pfam" id="PF02875"/>
    </source>
</evidence>
<comment type="catalytic activity">
    <reaction evidence="18">
        <text>10-formyltetrahydrofolyl-(gamma-L-Glu)(n) + L-glutamate + ATP = 10-formyltetrahydrofolyl-(gamma-L-Glu)(n+1) + ADP + phosphate + H(+)</text>
        <dbReference type="Rhea" id="RHEA:51904"/>
        <dbReference type="Rhea" id="RHEA-COMP:13088"/>
        <dbReference type="Rhea" id="RHEA-COMP:14300"/>
        <dbReference type="ChEBI" id="CHEBI:15378"/>
        <dbReference type="ChEBI" id="CHEBI:29985"/>
        <dbReference type="ChEBI" id="CHEBI:30616"/>
        <dbReference type="ChEBI" id="CHEBI:43474"/>
        <dbReference type="ChEBI" id="CHEBI:134413"/>
        <dbReference type="ChEBI" id="CHEBI:456216"/>
        <dbReference type="EC" id="6.3.2.17"/>
    </reaction>
</comment>
<sequence length="456" mass="50187">MDYRDFNDRYEAEISAVFNRFPSFQKVGADAYKPGIDNMFKWDEALGSPHRKYLSIHVAGTNGKGSVSHLIASVLASAGYKVGLYTSPHILDFRERMKICNGPGGVARYISKEDVYSFIMKWKGYFAENDLSFFEITTMMALDWFASEKVDFAVIETGLGGRLDSTNIISPVLSVITNIGLDHCDMLGNTRAKIAFEKAGIIKPGVPVVIGEDDDEISEVFREKAESGGSALFDASDMFRQDSPFIEELLSEMDLTGDYQRKNLVTSLAALSLLESTGVLDRAVGQDALYDGITGAASKMRFLGRWQTFNRGGNTVILDIGHNAHGLKYNFSQLKSLYQCYPSRRAVMVLGFVADKDIDAALELLPLLPGRTVEMVFTNAVSRRALPAAELEKHFMRLYSEEVGNGLYSVQAIPSVEEAVMTVLQKVPVDEGSVVYIGGSTFVVAEALPLFAGEEK</sequence>
<evidence type="ECO:0000259" key="23">
    <source>
        <dbReference type="Pfam" id="PF08245"/>
    </source>
</evidence>
<comment type="caution">
    <text evidence="24">The sequence shown here is derived from an EMBL/GenBank/DDBJ whole genome shotgun (WGS) entry which is preliminary data.</text>
</comment>
<reference evidence="24" key="2">
    <citation type="journal article" date="2021" name="PeerJ">
        <title>Extensive microbial diversity within the chicken gut microbiome revealed by metagenomics and culture.</title>
        <authorList>
            <person name="Gilroy R."/>
            <person name="Ravi A."/>
            <person name="Getino M."/>
            <person name="Pursley I."/>
            <person name="Horton D.L."/>
            <person name="Alikhan N.F."/>
            <person name="Baker D."/>
            <person name="Gharbi K."/>
            <person name="Hall N."/>
            <person name="Watson M."/>
            <person name="Adriaenssens E.M."/>
            <person name="Foster-Nyarko E."/>
            <person name="Jarju S."/>
            <person name="Secka A."/>
            <person name="Antonio M."/>
            <person name="Oren A."/>
            <person name="Chaudhuri R.R."/>
            <person name="La Ragione R."/>
            <person name="Hildebrand F."/>
            <person name="Pallen M.J."/>
        </authorList>
    </citation>
    <scope>NUCLEOTIDE SEQUENCE</scope>
    <source>
        <strain evidence="24">B1-8020</strain>
    </source>
</reference>
<feature type="domain" description="Mur ligase central" evidence="23">
    <location>
        <begin position="58"/>
        <end position="227"/>
    </location>
</feature>
<evidence type="ECO:0000256" key="2">
    <source>
        <dbReference type="ARBA" id="ARBA00004799"/>
    </source>
</evidence>
<dbReference type="PROSITE" id="PS01011">
    <property type="entry name" value="FOLYLPOLYGLU_SYNT_1"/>
    <property type="match status" value="1"/>
</dbReference>
<evidence type="ECO:0000256" key="7">
    <source>
        <dbReference type="ARBA" id="ARBA00019357"/>
    </source>
</evidence>
<gene>
    <name evidence="24" type="ORF">IAB81_01765</name>
</gene>
<keyword evidence="13" id="KW-0289">Folate biosynthesis</keyword>
<evidence type="ECO:0000256" key="1">
    <source>
        <dbReference type="ARBA" id="ARBA00002714"/>
    </source>
</evidence>
<evidence type="ECO:0000256" key="21">
    <source>
        <dbReference type="PIRNR" id="PIRNR001563"/>
    </source>
</evidence>